<evidence type="ECO:0000313" key="10">
    <source>
        <dbReference type="Proteomes" id="UP001549313"/>
    </source>
</evidence>
<reference evidence="9 10" key="1">
    <citation type="submission" date="2024-06" db="EMBL/GenBank/DDBJ databases">
        <title>Sorghum-associated microbial communities from plants grown in Nebraska, USA.</title>
        <authorList>
            <person name="Schachtman D."/>
        </authorList>
    </citation>
    <scope>NUCLEOTIDE SEQUENCE [LARGE SCALE GENOMIC DNA]</scope>
    <source>
        <strain evidence="9 10">2814</strain>
    </source>
</reference>
<evidence type="ECO:0000256" key="5">
    <source>
        <dbReference type="ARBA" id="ARBA00022500"/>
    </source>
</evidence>
<evidence type="ECO:0000313" key="9">
    <source>
        <dbReference type="EMBL" id="MET4682552.1"/>
    </source>
</evidence>
<comment type="similarity">
    <text evidence="2">Belongs to the FliN/MopA/SpaO family.</text>
</comment>
<dbReference type="RefSeq" id="WP_354087499.1">
    <property type="nucleotide sequence ID" value="NZ_JBEPTF010000001.1"/>
</dbReference>
<name>A0ABV2R7K9_9CAUL</name>
<dbReference type="Proteomes" id="UP001549313">
    <property type="component" value="Unassembled WGS sequence"/>
</dbReference>
<evidence type="ECO:0000259" key="8">
    <source>
        <dbReference type="Pfam" id="PF01052"/>
    </source>
</evidence>
<proteinExistence type="inferred from homology"/>
<dbReference type="InterPro" id="IPR036429">
    <property type="entry name" value="SpoA-like_sf"/>
</dbReference>
<keyword evidence="7" id="KW-0472">Membrane</keyword>
<dbReference type="Gene3D" id="2.30.330.10">
    <property type="entry name" value="SpoA-like"/>
    <property type="match status" value="1"/>
</dbReference>
<dbReference type="InterPro" id="IPR001543">
    <property type="entry name" value="FliN-like_C"/>
</dbReference>
<organism evidence="9 10">
    <name type="scientific">Brevundimonas faecalis</name>
    <dbReference type="NCBI Taxonomy" id="947378"/>
    <lineage>
        <taxon>Bacteria</taxon>
        <taxon>Pseudomonadati</taxon>
        <taxon>Pseudomonadota</taxon>
        <taxon>Alphaproteobacteria</taxon>
        <taxon>Caulobacterales</taxon>
        <taxon>Caulobacteraceae</taxon>
        <taxon>Brevundimonas</taxon>
    </lineage>
</organism>
<evidence type="ECO:0000256" key="6">
    <source>
        <dbReference type="ARBA" id="ARBA00022779"/>
    </source>
</evidence>
<dbReference type="PANTHER" id="PTHR43484:SF1">
    <property type="entry name" value="FLAGELLAR MOTOR SWITCH PROTEIN FLIN"/>
    <property type="match status" value="1"/>
</dbReference>
<gene>
    <name evidence="9" type="ORF">ABIE19_000461</name>
</gene>
<evidence type="ECO:0000256" key="3">
    <source>
        <dbReference type="ARBA" id="ARBA00021897"/>
    </source>
</evidence>
<evidence type="ECO:0000256" key="1">
    <source>
        <dbReference type="ARBA" id="ARBA00004413"/>
    </source>
</evidence>
<dbReference type="InterPro" id="IPR001172">
    <property type="entry name" value="FliN_T3SS_HrcQb"/>
</dbReference>
<keyword evidence="5" id="KW-0145">Chemotaxis</keyword>
<keyword evidence="9" id="KW-0282">Flagellum</keyword>
<comment type="caution">
    <text evidence="9">The sequence shown here is derived from an EMBL/GenBank/DDBJ whole genome shotgun (WGS) entry which is preliminary data.</text>
</comment>
<dbReference type="PANTHER" id="PTHR43484">
    <property type="match status" value="1"/>
</dbReference>
<keyword evidence="9" id="KW-0969">Cilium</keyword>
<accession>A0ABV2R7K9</accession>
<evidence type="ECO:0000256" key="2">
    <source>
        <dbReference type="ARBA" id="ARBA00009226"/>
    </source>
</evidence>
<dbReference type="SUPFAM" id="SSF101801">
    <property type="entry name" value="Surface presentation of antigens (SPOA)"/>
    <property type="match status" value="1"/>
</dbReference>
<dbReference type="PRINTS" id="PR00956">
    <property type="entry name" value="FLGMOTORFLIN"/>
</dbReference>
<comment type="subcellular location">
    <subcellularLocation>
        <location evidence="1">Cell membrane</location>
        <topology evidence="1">Peripheral membrane protein</topology>
        <orientation evidence="1">Cytoplasmic side</orientation>
    </subcellularLocation>
</comment>
<dbReference type="EMBL" id="JBEPTF010000001">
    <property type="protein sequence ID" value="MET4682552.1"/>
    <property type="molecule type" value="Genomic_DNA"/>
</dbReference>
<sequence length="99" mass="10259">MSSKAPAAASAASTADASLVSLQSALFKGVSVDVEASLGSVALTVEHVLGMKNGEVLTLDKRLNEQVELTLNGQVIARGELVAVDDHFGVRLTEVARPE</sequence>
<evidence type="ECO:0000256" key="4">
    <source>
        <dbReference type="ARBA" id="ARBA00022475"/>
    </source>
</evidence>
<keyword evidence="9" id="KW-0966">Cell projection</keyword>
<dbReference type="InterPro" id="IPR051469">
    <property type="entry name" value="FliN/MopA/SpaO"/>
</dbReference>
<dbReference type="Pfam" id="PF01052">
    <property type="entry name" value="FliMN_C"/>
    <property type="match status" value="1"/>
</dbReference>
<protein>
    <recommendedName>
        <fullName evidence="3">Flagellar motor switch protein FliN</fullName>
    </recommendedName>
</protein>
<evidence type="ECO:0000256" key="7">
    <source>
        <dbReference type="ARBA" id="ARBA00023136"/>
    </source>
</evidence>
<keyword evidence="4" id="KW-1003">Cell membrane</keyword>
<keyword evidence="6" id="KW-0283">Flagellar rotation</keyword>
<keyword evidence="10" id="KW-1185">Reference proteome</keyword>
<feature type="domain" description="Flagellar motor switch protein FliN-like C-terminal" evidence="8">
    <location>
        <begin position="28"/>
        <end position="96"/>
    </location>
</feature>